<comment type="caution">
    <text evidence="1">The sequence shown here is derived from an EMBL/GenBank/DDBJ whole genome shotgun (WGS) entry which is preliminary data.</text>
</comment>
<keyword evidence="2" id="KW-1185">Reference proteome</keyword>
<organism evidence="1 2">
    <name type="scientific">Marivita lacus</name>
    <dbReference type="NCBI Taxonomy" id="1323742"/>
    <lineage>
        <taxon>Bacteria</taxon>
        <taxon>Pseudomonadati</taxon>
        <taxon>Pseudomonadota</taxon>
        <taxon>Alphaproteobacteria</taxon>
        <taxon>Rhodobacterales</taxon>
        <taxon>Roseobacteraceae</taxon>
        <taxon>Marivita</taxon>
    </lineage>
</organism>
<dbReference type="Pfam" id="PF10117">
    <property type="entry name" value="McrBC"/>
    <property type="match status" value="1"/>
</dbReference>
<evidence type="ECO:0000313" key="1">
    <source>
        <dbReference type="EMBL" id="GGC16605.1"/>
    </source>
</evidence>
<dbReference type="RefSeq" id="WP_188483506.1">
    <property type="nucleotide sequence ID" value="NZ_BMFC01000012.1"/>
</dbReference>
<reference evidence="2" key="1">
    <citation type="journal article" date="2019" name="Int. J. Syst. Evol. Microbiol.">
        <title>The Global Catalogue of Microorganisms (GCM) 10K type strain sequencing project: providing services to taxonomists for standard genome sequencing and annotation.</title>
        <authorList>
            <consortium name="The Broad Institute Genomics Platform"/>
            <consortium name="The Broad Institute Genome Sequencing Center for Infectious Disease"/>
            <person name="Wu L."/>
            <person name="Ma J."/>
        </authorList>
    </citation>
    <scope>NUCLEOTIDE SEQUENCE [LARGE SCALE GENOMIC DNA]</scope>
    <source>
        <strain evidence="2">CGMCC 1.12478</strain>
    </source>
</reference>
<sequence>MRRLTFRERESISIGSTGEISELEAEGIAKLAGRLPPGTLAWGHRALKFGPFCGVLQTGQLAIEILPKIDHGSDSSEEMRGLLVAMLARAGELGSKRVGDAGLGHQHSHLLDVFIEDFCNQVKSALRGGAIARYSERTENLNAIRGRLKLTDHLRANAFDRSHLLCRFDERSIDNPYNQALKGVIRLLLGFALSPSTRAMVAAFLHRFDEVRDRRITIREVDALHLDRTIRNWEPVFVRARWLLAGLFPDVRTGNAAGSALLFNMEKLFEMVLGLRIRHACQASAGNRISVGLQSPMKNLATSGFQLRPDITIQNGNESVAIIDAKWKRLDVSMSNSGVSSGDAYQMNAYASRYRCNRLALVYPASVDCPPGKITEFVLRTEEQPVLEVVAVDVRELAFGSGIPAGLAGMIPSERYGKQTSLHAARRPSGCTHDLPPAI</sequence>
<name>A0ABQ1L3K4_9RHOB</name>
<dbReference type="PANTHER" id="PTHR38733">
    <property type="entry name" value="PROTEIN MCRC"/>
    <property type="match status" value="1"/>
</dbReference>
<accession>A0ABQ1L3K4</accession>
<dbReference type="EMBL" id="BMFC01000012">
    <property type="protein sequence ID" value="GGC16605.1"/>
    <property type="molecule type" value="Genomic_DNA"/>
</dbReference>
<proteinExistence type="predicted"/>
<protein>
    <submittedName>
        <fullName evidence="1">IQ calmodulin-binding- domain protein</fullName>
    </submittedName>
</protein>
<dbReference type="Proteomes" id="UP000645462">
    <property type="component" value="Unassembled WGS sequence"/>
</dbReference>
<dbReference type="InterPro" id="IPR019292">
    <property type="entry name" value="McrC"/>
</dbReference>
<evidence type="ECO:0000313" key="2">
    <source>
        <dbReference type="Proteomes" id="UP000645462"/>
    </source>
</evidence>
<dbReference type="PANTHER" id="PTHR38733:SF1">
    <property type="entry name" value="TYPE IV METHYL-DIRECTED RESTRICTION ENZYME ECOKMCRBC"/>
    <property type="match status" value="1"/>
</dbReference>
<gene>
    <name evidence="1" type="ORF">GCM10011363_36310</name>
</gene>